<dbReference type="EMBL" id="WTFF01000369">
    <property type="protein sequence ID" value="MBW5486284.1"/>
    <property type="molecule type" value="Genomic_DNA"/>
</dbReference>
<proteinExistence type="predicted"/>
<evidence type="ECO:0000313" key="3">
    <source>
        <dbReference type="Proteomes" id="UP000812013"/>
    </source>
</evidence>
<feature type="compositionally biased region" description="Gly residues" evidence="1">
    <location>
        <begin position="373"/>
        <end position="390"/>
    </location>
</feature>
<feature type="region of interest" description="Disordered" evidence="1">
    <location>
        <begin position="118"/>
        <end position="422"/>
    </location>
</feature>
<organism evidence="2 3">
    <name type="scientific">Streptomyces bambusae</name>
    <dbReference type="NCBI Taxonomy" id="1550616"/>
    <lineage>
        <taxon>Bacteria</taxon>
        <taxon>Bacillati</taxon>
        <taxon>Actinomycetota</taxon>
        <taxon>Actinomycetes</taxon>
        <taxon>Kitasatosporales</taxon>
        <taxon>Streptomycetaceae</taxon>
        <taxon>Streptomyces</taxon>
    </lineage>
</organism>
<gene>
    <name evidence="2" type="ORF">GPJ59_31570</name>
</gene>
<evidence type="ECO:0008006" key="4">
    <source>
        <dbReference type="Google" id="ProtNLM"/>
    </source>
</evidence>
<feature type="non-terminal residue" evidence="2">
    <location>
        <position position="422"/>
    </location>
</feature>
<dbReference type="RefSeq" id="WP_219671358.1">
    <property type="nucleotide sequence ID" value="NZ_WTFF01000369.1"/>
</dbReference>
<dbReference type="Proteomes" id="UP000812013">
    <property type="component" value="Unassembled WGS sequence"/>
</dbReference>
<protein>
    <recommendedName>
        <fullName evidence="4">WXG100 family type VII secretion target</fullName>
    </recommendedName>
</protein>
<feature type="compositionally biased region" description="Polar residues" evidence="1">
    <location>
        <begin position="145"/>
        <end position="162"/>
    </location>
</feature>
<feature type="compositionally biased region" description="Pro residues" evidence="1">
    <location>
        <begin position="261"/>
        <end position="286"/>
    </location>
</feature>
<dbReference type="InterPro" id="IPR038332">
    <property type="entry name" value="PPE_sf"/>
</dbReference>
<keyword evidence="3" id="KW-1185">Reference proteome</keyword>
<dbReference type="Gene3D" id="1.20.1260.20">
    <property type="entry name" value="PPE superfamily"/>
    <property type="match status" value="1"/>
</dbReference>
<evidence type="ECO:0000256" key="1">
    <source>
        <dbReference type="SAM" id="MobiDB-lite"/>
    </source>
</evidence>
<evidence type="ECO:0000313" key="2">
    <source>
        <dbReference type="EMBL" id="MBW5486284.1"/>
    </source>
</evidence>
<sequence length="422" mass="43473">MATTNFEGYSHQELLAMLASVNAETVKSRGQLLKDAETTITKIGNDLKNHKVQGWEGKAAEAFQEWVNAMGNATLRLGEYSKTGGTWMQNAAQTIVEVKANMPKYDATAAANYEAAKEFRNDPDAQKTSQESWSKLSGDRHEAIQQMTKLAQSYEASSTQMNKAEIPTFPPPPDSVVPEGRDGDVYISRPGGGGDGSRNTNVGDKYVAQPRDGGGDDKPGSIPGHGPNPDATPPSTTGPRPDKDVDVNIDSIAPLERTPLPATPNLPPPTTGPNPNTPLILPPTLPPTTVGPKTSGPGGKNGLPGLPPTTGPGGGKNGLPGLPSTSGPGGKNGLPGMPPREGISGGRQVPTNGRNTGLPRTNVIGGPHETGPTGRGMTGTAGPGGAGGDSRGPPVTPRTVGAPRAPSAPDPPHHSHTAPRSR</sequence>
<feature type="compositionally biased region" description="Polar residues" evidence="1">
    <location>
        <begin position="126"/>
        <end position="135"/>
    </location>
</feature>
<reference evidence="2 3" key="1">
    <citation type="submission" date="2019-12" db="EMBL/GenBank/DDBJ databases">
        <title>Genome sequence of Streptomyces bambusae.</title>
        <authorList>
            <person name="Bansal K."/>
            <person name="Choksket S."/>
            <person name="Korpole S."/>
            <person name="Patil P.B."/>
        </authorList>
    </citation>
    <scope>NUCLEOTIDE SEQUENCE [LARGE SCALE GENOMIC DNA]</scope>
    <source>
        <strain evidence="2 3">SK60</strain>
    </source>
</reference>
<accession>A0ABS6ZEU6</accession>
<comment type="caution">
    <text evidence="2">The sequence shown here is derived from an EMBL/GenBank/DDBJ whole genome shotgun (WGS) entry which is preliminary data.</text>
</comment>
<feature type="compositionally biased region" description="Polar residues" evidence="1">
    <location>
        <begin position="349"/>
        <end position="359"/>
    </location>
</feature>
<name>A0ABS6ZEU6_9ACTN</name>